<evidence type="ECO:0000259" key="1">
    <source>
        <dbReference type="Pfam" id="PF00534"/>
    </source>
</evidence>
<dbReference type="AlphaFoldDB" id="A0A1J5TQ04"/>
<name>A0A1J5TQ04_9ARCH</name>
<feature type="domain" description="Glycosyltransferase subfamily 4-like N-terminal" evidence="2">
    <location>
        <begin position="18"/>
        <end position="191"/>
    </location>
</feature>
<dbReference type="GO" id="GO:0016757">
    <property type="term" value="F:glycosyltransferase activity"/>
    <property type="evidence" value="ECO:0007669"/>
    <property type="project" value="InterPro"/>
</dbReference>
<evidence type="ECO:0008006" key="5">
    <source>
        <dbReference type="Google" id="ProtNLM"/>
    </source>
</evidence>
<dbReference type="InterPro" id="IPR028098">
    <property type="entry name" value="Glyco_trans_4-like_N"/>
</dbReference>
<dbReference type="CDD" id="cd03801">
    <property type="entry name" value="GT4_PimA-like"/>
    <property type="match status" value="1"/>
</dbReference>
<dbReference type="Pfam" id="PF00534">
    <property type="entry name" value="Glycos_transf_1"/>
    <property type="match status" value="1"/>
</dbReference>
<gene>
    <name evidence="3" type="ORF">BET99_04820</name>
</gene>
<dbReference type="EMBL" id="MIYZ01000019">
    <property type="protein sequence ID" value="OIR22275.1"/>
    <property type="molecule type" value="Genomic_DNA"/>
</dbReference>
<dbReference type="Proteomes" id="UP000183615">
    <property type="component" value="Unassembled WGS sequence"/>
</dbReference>
<dbReference type="InterPro" id="IPR050194">
    <property type="entry name" value="Glycosyltransferase_grp1"/>
</dbReference>
<feature type="domain" description="Glycosyl transferase family 1" evidence="1">
    <location>
        <begin position="213"/>
        <end position="366"/>
    </location>
</feature>
<dbReference type="PANTHER" id="PTHR45947">
    <property type="entry name" value="SULFOQUINOVOSYL TRANSFERASE SQD2"/>
    <property type="match status" value="1"/>
</dbReference>
<dbReference type="PANTHER" id="PTHR45947:SF13">
    <property type="entry name" value="TRANSFERASE"/>
    <property type="match status" value="1"/>
</dbReference>
<comment type="caution">
    <text evidence="3">The sequence shown here is derived from an EMBL/GenBank/DDBJ whole genome shotgun (WGS) entry which is preliminary data.</text>
</comment>
<evidence type="ECO:0000313" key="4">
    <source>
        <dbReference type="Proteomes" id="UP000183615"/>
    </source>
</evidence>
<dbReference type="InterPro" id="IPR001296">
    <property type="entry name" value="Glyco_trans_1"/>
</dbReference>
<reference evidence="3 4" key="1">
    <citation type="submission" date="2016-08" db="EMBL/GenBank/DDBJ databases">
        <title>New Insights into Marine Group III Euryarchaeota, from dark to light.</title>
        <authorList>
            <person name="Haro-Moreno J.M."/>
            <person name="Rodriguez-Valera F."/>
            <person name="Lopez-Garcia P."/>
            <person name="Moreira D."/>
            <person name="Martin-Cuadrado A.B."/>
        </authorList>
    </citation>
    <scope>NUCLEOTIDE SEQUENCE [LARGE SCALE GENOMIC DNA]</scope>
    <source>
        <strain evidence="3">CG-Epi2</strain>
    </source>
</reference>
<evidence type="ECO:0000259" key="2">
    <source>
        <dbReference type="Pfam" id="PF13439"/>
    </source>
</evidence>
<sequence length="389" mass="43107">MSNIMNILQGCVRYPPAPGGAETVVKAYSEGLAGKGHNVEVITTDLYTETPFVKKKMPSKVSGIPVSRHSAFTISGEAHYVLAPGMIKSFLSKKADIIHTHSYGYFQNHAGWIREKLQSTPWVITPHFHPSWSMWGGAKRRTLRDFYDSKIGKATMEAADLITCVSNHEKDVLVKEIGLNDDNIKIIYNGIYWDDWKEVPSKKVFRDKFPQISDKFVIFAGRLATNKGLTNLIEAMSIGDSEEFDLVIMGADMGLGKDLDALALSKKVKMHRLGHVDDEVYRSALATAEVLVLPSEYEAFGIVLLEAAAANTPVIGTRVGGIPEAMSENKNGLIVDYDNSNDLSKAIFSILGDNKMSKEMGDFGRKFSSNFSWENIIDILEKEYDSLLA</sequence>
<organism evidence="3 4">
    <name type="scientific">Marine Group III euryarchaeote CG-Epi2</name>
    <dbReference type="NCBI Taxonomy" id="1888996"/>
    <lineage>
        <taxon>Archaea</taxon>
        <taxon>Methanobacteriati</taxon>
        <taxon>Thermoplasmatota</taxon>
        <taxon>Thermoplasmata</taxon>
        <taxon>Candidatus Thermoprofundales</taxon>
    </lineage>
</organism>
<proteinExistence type="predicted"/>
<accession>A0A1J5TQ04</accession>
<evidence type="ECO:0000313" key="3">
    <source>
        <dbReference type="EMBL" id="OIR22275.1"/>
    </source>
</evidence>
<protein>
    <recommendedName>
        <fullName evidence="5">Glycosyl transferase family 1</fullName>
    </recommendedName>
</protein>
<dbReference type="Pfam" id="PF13439">
    <property type="entry name" value="Glyco_transf_4"/>
    <property type="match status" value="1"/>
</dbReference>
<dbReference type="Gene3D" id="3.40.50.2000">
    <property type="entry name" value="Glycogen Phosphorylase B"/>
    <property type="match status" value="2"/>
</dbReference>
<dbReference type="SUPFAM" id="SSF53756">
    <property type="entry name" value="UDP-Glycosyltransferase/glycogen phosphorylase"/>
    <property type="match status" value="1"/>
</dbReference>